<feature type="region of interest" description="Disordered" evidence="1">
    <location>
        <begin position="225"/>
        <end position="247"/>
    </location>
</feature>
<dbReference type="EMBL" id="AP018052">
    <property type="protein sequence ID" value="BAZ94498.1"/>
    <property type="molecule type" value="Genomic_DNA"/>
</dbReference>
<reference evidence="3" key="1">
    <citation type="submission" date="2017-05" db="EMBL/GenBank/DDBJ databases">
        <title>Thiocyanate degradation by Thiohalobacter thiocyanaticus FOKN1.</title>
        <authorList>
            <person name="Oshiki M."/>
            <person name="Fukushima T."/>
            <person name="Kawano S."/>
            <person name="Nakagawa J."/>
        </authorList>
    </citation>
    <scope>NUCLEOTIDE SEQUENCE [LARGE SCALE GENOMIC DNA]</scope>
    <source>
        <strain evidence="3">FOKN1</strain>
    </source>
</reference>
<feature type="signal peptide" evidence="2">
    <location>
        <begin position="1"/>
        <end position="21"/>
    </location>
</feature>
<evidence type="ECO:0000313" key="4">
    <source>
        <dbReference type="Proteomes" id="UP000218765"/>
    </source>
</evidence>
<evidence type="ECO:0008006" key="5">
    <source>
        <dbReference type="Google" id="ProtNLM"/>
    </source>
</evidence>
<sequence length="247" mass="27522">MLLRRLFLATLALLMSAAVPAADQYDVEIIVYASLDPDTGEEYWPALQSGPDLASAWYFDHTPALQPLPRKAYRLDAITGALARSRQYRPLLHFAWRQPGWERNAALPVRINIPLGSALPVYPESHPLRAPGTVTAPSGLASESAFRGEMQLLEGTLMVYRSRYLHLVADLVYQERLGPSADSSPYGEDGGIVYQPIRLQQSRRMRSNELHYLDHPRLGVIARITPVEATEASEDKTEETPDSSPTE</sequence>
<organism evidence="3 4">
    <name type="scientific">Thiohalobacter thiocyanaticus</name>
    <dbReference type="NCBI Taxonomy" id="585455"/>
    <lineage>
        <taxon>Bacteria</taxon>
        <taxon>Pseudomonadati</taxon>
        <taxon>Pseudomonadota</taxon>
        <taxon>Gammaproteobacteria</taxon>
        <taxon>Thiohalobacterales</taxon>
        <taxon>Thiohalobacteraceae</taxon>
        <taxon>Thiohalobacter</taxon>
    </lineage>
</organism>
<accession>A0A1Z4VT43</accession>
<dbReference type="KEGG" id="ttc:FOKN1_2118"/>
<name>A0A1Z4VT43_9GAMM</name>
<feature type="chain" id="PRO_5012057478" description="Peptidoglycan-binding protein CsiV" evidence="2">
    <location>
        <begin position="22"/>
        <end position="247"/>
    </location>
</feature>
<dbReference type="Proteomes" id="UP000218765">
    <property type="component" value="Chromosome"/>
</dbReference>
<dbReference type="RefSeq" id="WP_096366581.1">
    <property type="nucleotide sequence ID" value="NZ_AP018052.1"/>
</dbReference>
<evidence type="ECO:0000313" key="3">
    <source>
        <dbReference type="EMBL" id="BAZ94498.1"/>
    </source>
</evidence>
<keyword evidence="2" id="KW-0732">Signal</keyword>
<dbReference type="AlphaFoldDB" id="A0A1Z4VT43"/>
<evidence type="ECO:0000256" key="1">
    <source>
        <dbReference type="SAM" id="MobiDB-lite"/>
    </source>
</evidence>
<gene>
    <name evidence="3" type="ORF">FOKN1_2118</name>
</gene>
<protein>
    <recommendedName>
        <fullName evidence="5">Peptidoglycan-binding protein CsiV</fullName>
    </recommendedName>
</protein>
<dbReference type="InterPro" id="IPR021241">
    <property type="entry name" value="CsiV"/>
</dbReference>
<dbReference type="OrthoDB" id="5566524at2"/>
<evidence type="ECO:0000256" key="2">
    <source>
        <dbReference type="SAM" id="SignalP"/>
    </source>
</evidence>
<dbReference type="Pfam" id="PF10972">
    <property type="entry name" value="CsiV"/>
    <property type="match status" value="1"/>
</dbReference>
<keyword evidence="4" id="KW-1185">Reference proteome</keyword>
<proteinExistence type="predicted"/>